<dbReference type="Gene3D" id="2.40.10.230">
    <property type="entry name" value="Probable tRNA pseudouridine synthase domain"/>
    <property type="match status" value="1"/>
</dbReference>
<organism evidence="10 11">
    <name type="scientific">Podospora australis</name>
    <dbReference type="NCBI Taxonomy" id="1536484"/>
    <lineage>
        <taxon>Eukaryota</taxon>
        <taxon>Fungi</taxon>
        <taxon>Dikarya</taxon>
        <taxon>Ascomycota</taxon>
        <taxon>Pezizomycotina</taxon>
        <taxon>Sordariomycetes</taxon>
        <taxon>Sordariomycetidae</taxon>
        <taxon>Sordariales</taxon>
        <taxon>Podosporaceae</taxon>
        <taxon>Podospora</taxon>
    </lineage>
</organism>
<feature type="compositionally biased region" description="Low complexity" evidence="9">
    <location>
        <begin position="611"/>
        <end position="621"/>
    </location>
</feature>
<evidence type="ECO:0000256" key="7">
    <source>
        <dbReference type="ARBA" id="ARBA00022884"/>
    </source>
</evidence>
<comment type="similarity">
    <text evidence="2">Belongs to the NAF1 family.</text>
</comment>
<gene>
    <name evidence="10" type="ORF">QBC35DRAFT_496715</name>
</gene>
<evidence type="ECO:0000313" key="10">
    <source>
        <dbReference type="EMBL" id="KAK4188274.1"/>
    </source>
</evidence>
<dbReference type="Proteomes" id="UP001302126">
    <property type="component" value="Unassembled WGS sequence"/>
</dbReference>
<sequence length="791" mass="84676">MSGMPFQIPGLGMANNISGKENVAPANVKTEPVTNASGSQPGQSDHMDVDAPDTASVKPNPDTNMSNEDHAMDQQAAVETAEVRDEEMTFSKPEHIPEKDADAFVGSALESLLRSQMEDINSAHVDTQTHSNSTKPDQSNGVLGTVQANDVSVKSESPAIADSAAAGTDGTGSAVLSSSISGSEQTIPAATEPPMSGFADAQSTLSGPGVPGGYLEAEPEGDGEAPEWEVDSDPYVSPSDSSSDDSDSDSDSDSETDIKTQEEVLKEMRARLYEEDNAETSKSTGFALRTAHEMPEEIIPRPQIAITPETIIKPAGVIKHIIKQTVKENTEERTEVTIVIGPEELQQPQMKLQYKQPRTTSALPKGMLPSGKRPAEPVGVVDEVLDIKSVLCTSDRIVVGAVHDVMGPTFCPFYYVRFKTEAEFSELGLSAGTPIFYPVDNANKVFTSVLRQQEPGTDASNVHDEELPPDEMEFSDDEAELASKRAAKQEKRARNEARNDNNGGSRNDNKGKRGPGPRNPRGNAAFVPIPRETNNTTLKYDDEDDDGPYRPLARPPGLGSGISPSALPPRPPAGQSPQYGGGQRGGYRGRGDHRGHGNRGGSRFNDHRGFQQPSPQSHSVSPQPPATAQWNPNPAAGNSFRPPIPGQIPGLIPPPPPPQASGFNFQPWNSGNQQFPAYPPPPPPPPAVNYQSGIATGYGQPAIGAQPGAHPAWPINWQHTLMNAQGAHVNATAPPIPPPQFSGYYQGGQPQQPAQQQQPQQQPQQQQQQWIQQPQAPFQPPAPDTRYNGPT</sequence>
<accession>A0AAN7AIV2</accession>
<keyword evidence="11" id="KW-1185">Reference proteome</keyword>
<dbReference type="GO" id="GO:0003723">
    <property type="term" value="F:RNA binding"/>
    <property type="evidence" value="ECO:0007669"/>
    <property type="project" value="UniProtKB-KW"/>
</dbReference>
<dbReference type="InterPro" id="IPR040309">
    <property type="entry name" value="Naf1"/>
</dbReference>
<comment type="subcellular location">
    <subcellularLocation>
        <location evidence="1">Nucleus</location>
    </subcellularLocation>
</comment>
<dbReference type="SUPFAM" id="SSF50447">
    <property type="entry name" value="Translation proteins"/>
    <property type="match status" value="1"/>
</dbReference>
<feature type="region of interest" description="Disordered" evidence="9">
    <location>
        <begin position="119"/>
        <end position="261"/>
    </location>
</feature>
<dbReference type="InterPro" id="IPR007504">
    <property type="entry name" value="H/ACA_rnp_Gar1/Naf1"/>
</dbReference>
<feature type="compositionally biased region" description="Basic and acidic residues" evidence="9">
    <location>
        <begin position="81"/>
        <end position="102"/>
    </location>
</feature>
<feature type="region of interest" description="Disordered" evidence="9">
    <location>
        <begin position="453"/>
        <end position="690"/>
    </location>
</feature>
<dbReference type="GO" id="GO:0000493">
    <property type="term" value="P:box H/ACA snoRNP assembly"/>
    <property type="evidence" value="ECO:0007669"/>
    <property type="project" value="InterPro"/>
</dbReference>
<feature type="compositionally biased region" description="Acidic residues" evidence="9">
    <location>
        <begin position="467"/>
        <end position="480"/>
    </location>
</feature>
<feature type="compositionally biased region" description="Basic and acidic residues" evidence="9">
    <location>
        <begin position="481"/>
        <end position="499"/>
    </location>
</feature>
<evidence type="ECO:0000256" key="1">
    <source>
        <dbReference type="ARBA" id="ARBA00004123"/>
    </source>
</evidence>
<feature type="compositionally biased region" description="Acidic residues" evidence="9">
    <location>
        <begin position="242"/>
        <end position="255"/>
    </location>
</feature>
<dbReference type="GO" id="GO:0005634">
    <property type="term" value="C:nucleus"/>
    <property type="evidence" value="ECO:0007669"/>
    <property type="project" value="UniProtKB-SubCell"/>
</dbReference>
<keyword evidence="6" id="KW-0597">Phosphoprotein</keyword>
<keyword evidence="8" id="KW-0539">Nucleus</keyword>
<name>A0AAN7AIV2_9PEZI</name>
<reference evidence="10" key="2">
    <citation type="submission" date="2023-05" db="EMBL/GenBank/DDBJ databases">
        <authorList>
            <consortium name="Lawrence Berkeley National Laboratory"/>
            <person name="Steindorff A."/>
            <person name="Hensen N."/>
            <person name="Bonometti L."/>
            <person name="Westerberg I."/>
            <person name="Brannstrom I.O."/>
            <person name="Guillou S."/>
            <person name="Cros-Aarteil S."/>
            <person name="Calhoun S."/>
            <person name="Haridas S."/>
            <person name="Kuo A."/>
            <person name="Mondo S."/>
            <person name="Pangilinan J."/>
            <person name="Riley R."/>
            <person name="Labutti K."/>
            <person name="Andreopoulos B."/>
            <person name="Lipzen A."/>
            <person name="Chen C."/>
            <person name="Yanf M."/>
            <person name="Daum C."/>
            <person name="Ng V."/>
            <person name="Clum A."/>
            <person name="Ohm R."/>
            <person name="Martin F."/>
            <person name="Silar P."/>
            <person name="Natvig D."/>
            <person name="Lalanne C."/>
            <person name="Gautier V."/>
            <person name="Ament-Velasquez S.L."/>
            <person name="Kruys A."/>
            <person name="Hutchinson M.I."/>
            <person name="Powell A.J."/>
            <person name="Barry K."/>
            <person name="Miller A.N."/>
            <person name="Grigoriev I.V."/>
            <person name="Debuchy R."/>
            <person name="Gladieux P."/>
            <person name="Thoren M.H."/>
            <person name="Johannesson H."/>
        </authorList>
    </citation>
    <scope>NUCLEOTIDE SEQUENCE</scope>
    <source>
        <strain evidence="10">PSN309</strain>
    </source>
</reference>
<evidence type="ECO:0000256" key="3">
    <source>
        <dbReference type="ARBA" id="ARBA00021438"/>
    </source>
</evidence>
<dbReference type="GO" id="GO:0006364">
    <property type="term" value="P:rRNA processing"/>
    <property type="evidence" value="ECO:0007669"/>
    <property type="project" value="UniProtKB-KW"/>
</dbReference>
<feature type="compositionally biased region" description="Low complexity" evidence="9">
    <location>
        <begin position="741"/>
        <end position="776"/>
    </location>
</feature>
<reference evidence="10" key="1">
    <citation type="journal article" date="2023" name="Mol. Phylogenet. Evol.">
        <title>Genome-scale phylogeny and comparative genomics of the fungal order Sordariales.</title>
        <authorList>
            <person name="Hensen N."/>
            <person name="Bonometti L."/>
            <person name="Westerberg I."/>
            <person name="Brannstrom I.O."/>
            <person name="Guillou S."/>
            <person name="Cros-Aarteil S."/>
            <person name="Calhoun S."/>
            <person name="Haridas S."/>
            <person name="Kuo A."/>
            <person name="Mondo S."/>
            <person name="Pangilinan J."/>
            <person name="Riley R."/>
            <person name="LaButti K."/>
            <person name="Andreopoulos B."/>
            <person name="Lipzen A."/>
            <person name="Chen C."/>
            <person name="Yan M."/>
            <person name="Daum C."/>
            <person name="Ng V."/>
            <person name="Clum A."/>
            <person name="Steindorff A."/>
            <person name="Ohm R.A."/>
            <person name="Martin F."/>
            <person name="Silar P."/>
            <person name="Natvig D.O."/>
            <person name="Lalanne C."/>
            <person name="Gautier V."/>
            <person name="Ament-Velasquez S.L."/>
            <person name="Kruys A."/>
            <person name="Hutchinson M.I."/>
            <person name="Powell A.J."/>
            <person name="Barry K."/>
            <person name="Miller A.N."/>
            <person name="Grigoriev I.V."/>
            <person name="Debuchy R."/>
            <person name="Gladieux P."/>
            <person name="Hiltunen Thoren M."/>
            <person name="Johannesson H."/>
        </authorList>
    </citation>
    <scope>NUCLEOTIDE SEQUENCE</scope>
    <source>
        <strain evidence="10">PSN309</strain>
    </source>
</reference>
<feature type="compositionally biased region" description="Low complexity" evidence="9">
    <location>
        <begin position="161"/>
        <end position="183"/>
    </location>
</feature>
<dbReference type="EMBL" id="MU864390">
    <property type="protein sequence ID" value="KAK4188274.1"/>
    <property type="molecule type" value="Genomic_DNA"/>
</dbReference>
<evidence type="ECO:0000256" key="9">
    <source>
        <dbReference type="SAM" id="MobiDB-lite"/>
    </source>
</evidence>
<feature type="compositionally biased region" description="Gly residues" evidence="9">
    <location>
        <begin position="579"/>
        <end position="588"/>
    </location>
</feature>
<evidence type="ECO:0000256" key="8">
    <source>
        <dbReference type="ARBA" id="ARBA00023242"/>
    </source>
</evidence>
<feature type="region of interest" description="Disordered" evidence="9">
    <location>
        <begin position="729"/>
        <end position="791"/>
    </location>
</feature>
<feature type="region of interest" description="Disordered" evidence="9">
    <location>
        <begin position="1"/>
        <end position="103"/>
    </location>
</feature>
<comment type="caution">
    <text evidence="10">The sequence shown here is derived from an EMBL/GenBank/DDBJ whole genome shotgun (WGS) entry which is preliminary data.</text>
</comment>
<evidence type="ECO:0000256" key="4">
    <source>
        <dbReference type="ARBA" id="ARBA00022517"/>
    </source>
</evidence>
<dbReference type="InterPro" id="IPR009000">
    <property type="entry name" value="Transl_B-barrel_sf"/>
</dbReference>
<evidence type="ECO:0000313" key="11">
    <source>
        <dbReference type="Proteomes" id="UP001302126"/>
    </source>
</evidence>
<dbReference type="InterPro" id="IPR038664">
    <property type="entry name" value="Gar1/Naf1_Cbf5-bd_sf"/>
</dbReference>
<feature type="compositionally biased region" description="Pro residues" evidence="9">
    <location>
        <begin position="677"/>
        <end position="687"/>
    </location>
</feature>
<evidence type="ECO:0000256" key="5">
    <source>
        <dbReference type="ARBA" id="ARBA00022552"/>
    </source>
</evidence>
<keyword evidence="7" id="KW-0694">RNA-binding</keyword>
<proteinExistence type="inferred from homology"/>
<evidence type="ECO:0000256" key="6">
    <source>
        <dbReference type="ARBA" id="ARBA00022553"/>
    </source>
</evidence>
<feature type="compositionally biased region" description="Pro residues" evidence="9">
    <location>
        <begin position="642"/>
        <end position="659"/>
    </location>
</feature>
<protein>
    <recommendedName>
        <fullName evidence="3">H/ACA ribonucleoprotein complex non-core subunit NAF1</fullName>
    </recommendedName>
</protein>
<feature type="compositionally biased region" description="Acidic residues" evidence="9">
    <location>
        <begin position="217"/>
        <end position="232"/>
    </location>
</feature>
<feature type="compositionally biased region" description="Polar residues" evidence="9">
    <location>
        <begin position="32"/>
        <end position="43"/>
    </location>
</feature>
<dbReference type="GO" id="GO:0001522">
    <property type="term" value="P:pseudouridine synthesis"/>
    <property type="evidence" value="ECO:0007669"/>
    <property type="project" value="InterPro"/>
</dbReference>
<keyword evidence="5" id="KW-0698">rRNA processing</keyword>
<evidence type="ECO:0000256" key="2">
    <source>
        <dbReference type="ARBA" id="ARBA00009801"/>
    </source>
</evidence>
<dbReference type="PANTHER" id="PTHR31633">
    <property type="entry name" value="H/ACA RIBONUCLEOPROTEIN COMPLEX NON-CORE SUBUNIT NAF1"/>
    <property type="match status" value="1"/>
</dbReference>
<dbReference type="GO" id="GO:0005732">
    <property type="term" value="C:sno(s)RNA-containing ribonucleoprotein complex"/>
    <property type="evidence" value="ECO:0007669"/>
    <property type="project" value="InterPro"/>
</dbReference>
<dbReference type="Pfam" id="PF04410">
    <property type="entry name" value="Gar1"/>
    <property type="match status" value="1"/>
</dbReference>
<dbReference type="AlphaFoldDB" id="A0AAN7AIV2"/>
<feature type="compositionally biased region" description="Polar residues" evidence="9">
    <location>
        <begin position="124"/>
        <end position="155"/>
    </location>
</feature>
<dbReference type="PANTHER" id="PTHR31633:SF1">
    <property type="entry name" value="H_ACA RIBONUCLEOPROTEIN COMPLEX NON-CORE SUBUNIT NAF1"/>
    <property type="match status" value="1"/>
</dbReference>
<feature type="compositionally biased region" description="Polar residues" evidence="9">
    <location>
        <begin position="661"/>
        <end position="675"/>
    </location>
</feature>
<keyword evidence="4" id="KW-0690">Ribosome biogenesis</keyword>